<dbReference type="EMBL" id="LC377538">
    <property type="protein sequence ID" value="BBD49682.1"/>
    <property type="molecule type" value="Genomic_DNA"/>
</dbReference>
<proteinExistence type="predicted"/>
<geneLocation type="plasmid" evidence="2">
    <name>pNTUH_3874</name>
</geneLocation>
<evidence type="ECO:0000313" key="2">
    <source>
        <dbReference type="EMBL" id="BBD49682.1"/>
    </source>
</evidence>
<protein>
    <submittedName>
        <fullName evidence="2">Uncharacterized protein</fullName>
    </submittedName>
</protein>
<dbReference type="RefSeq" id="WP_181695920.1">
    <property type="nucleotide sequence ID" value="NZ_LC377538.1"/>
</dbReference>
<feature type="region of interest" description="Disordered" evidence="1">
    <location>
        <begin position="105"/>
        <end position="159"/>
    </location>
</feature>
<accession>A0A6G7QQ85</accession>
<reference evidence="2" key="1">
    <citation type="submission" date="2018-03" db="EMBL/GenBank/DDBJ databases">
        <title>Tn1546-ermB-carrying plasmid.</title>
        <authorList>
            <person name="Wan TW."/>
        </authorList>
    </citation>
    <scope>NUCLEOTIDE SEQUENCE</scope>
    <source>
        <strain evidence="2">NTUH_3874</strain>
        <plasmid evidence="2">pNTUH_3874</plasmid>
    </source>
</reference>
<sequence>MIQRGDVNLNQEKLKKHFEKENKSDDLKVLNNVKIDYGAINRNFDSMKAEVSLFAESFAQGVLSLFNIEVDKAVERYEEKLHLMENKDYENQKVDFNISHLKNGKKKVVSPNYSNSDRASEKLNEFNRQQDIKEQKKAVKREQEQEQKLSQEMQKEEEK</sequence>
<dbReference type="AlphaFoldDB" id="A0A6G7QQ85"/>
<evidence type="ECO:0000256" key="1">
    <source>
        <dbReference type="SAM" id="MobiDB-lite"/>
    </source>
</evidence>
<organism evidence="2">
    <name type="scientific">Staphylococcus aureus</name>
    <dbReference type="NCBI Taxonomy" id="1280"/>
    <lineage>
        <taxon>Bacteria</taxon>
        <taxon>Bacillati</taxon>
        <taxon>Bacillota</taxon>
        <taxon>Bacilli</taxon>
        <taxon>Bacillales</taxon>
        <taxon>Staphylococcaceae</taxon>
        <taxon>Staphylococcus</taxon>
    </lineage>
</organism>
<feature type="compositionally biased region" description="Basic and acidic residues" evidence="1">
    <location>
        <begin position="118"/>
        <end position="159"/>
    </location>
</feature>
<name>A0A6G7QQ85_STAAU</name>
<keyword evidence="2" id="KW-0614">Plasmid</keyword>